<dbReference type="InterPro" id="IPR048494">
    <property type="entry name" value="Dit-like_N"/>
</dbReference>
<dbReference type="eggNOG" id="COG1388">
    <property type="taxonomic scope" value="Bacteria"/>
</dbReference>
<name>A0A081NWQ6_9BACL</name>
<feature type="domain" description="Dit-like phage tail protein N-terminal" evidence="2">
    <location>
        <begin position="11"/>
        <end position="118"/>
    </location>
</feature>
<organism evidence="3 4">
    <name type="scientific">Paenibacillus tyrfis</name>
    <dbReference type="NCBI Taxonomy" id="1501230"/>
    <lineage>
        <taxon>Bacteria</taxon>
        <taxon>Bacillati</taxon>
        <taxon>Bacillota</taxon>
        <taxon>Bacilli</taxon>
        <taxon>Bacillales</taxon>
        <taxon>Paenibacillaceae</taxon>
        <taxon>Paenibacillus</taxon>
    </lineage>
</organism>
<dbReference type="AlphaFoldDB" id="A0A081NWQ6"/>
<protein>
    <recommendedName>
        <fullName evidence="2">Dit-like phage tail protein N-terminal domain-containing protein</fullName>
    </recommendedName>
</protein>
<evidence type="ECO:0000259" key="2">
    <source>
        <dbReference type="Pfam" id="PF21821"/>
    </source>
</evidence>
<evidence type="ECO:0000313" key="3">
    <source>
        <dbReference type="EMBL" id="KEQ22879.1"/>
    </source>
</evidence>
<dbReference type="OrthoDB" id="2969869at2"/>
<dbReference type="Pfam" id="PF21821">
    <property type="entry name" value="Dit_like"/>
    <property type="match status" value="1"/>
</dbReference>
<sequence>MATLDGRYILVEVEDPSHEVNVTEQPVEDNVNLTDHVQLKASSMSISGYIIGDDAAQIKQYLIDAMKAGSIVEYDGRNLFVGLITSISTKHDHRVANGFSFSMTLKEISIAEASYVETLPLPIKAQVAPVISSGRKQTKGKGKGKGKEKEEVQKVKFKAGSPWAE</sequence>
<accession>A0A081NWQ6</accession>
<dbReference type="EMBL" id="JNVM01000031">
    <property type="protein sequence ID" value="KEQ22879.1"/>
    <property type="molecule type" value="Genomic_DNA"/>
</dbReference>
<feature type="compositionally biased region" description="Basic and acidic residues" evidence="1">
    <location>
        <begin position="145"/>
        <end position="154"/>
    </location>
</feature>
<evidence type="ECO:0000313" key="4">
    <source>
        <dbReference type="Proteomes" id="UP000028123"/>
    </source>
</evidence>
<dbReference type="RefSeq" id="WP_036690218.1">
    <property type="nucleotide sequence ID" value="NZ_JNVM01000031.1"/>
</dbReference>
<keyword evidence="4" id="KW-1185">Reference proteome</keyword>
<proteinExistence type="predicted"/>
<evidence type="ECO:0000256" key="1">
    <source>
        <dbReference type="SAM" id="MobiDB-lite"/>
    </source>
</evidence>
<reference evidence="3 4" key="1">
    <citation type="submission" date="2014-06" db="EMBL/GenBank/DDBJ databases">
        <title>Draft genome sequence of Paenibacillus sp. MSt1.</title>
        <authorList>
            <person name="Aw Y.K."/>
            <person name="Ong K.S."/>
            <person name="Gan H.M."/>
            <person name="Lee S.M."/>
        </authorList>
    </citation>
    <scope>NUCLEOTIDE SEQUENCE [LARGE SCALE GENOMIC DNA]</scope>
    <source>
        <strain evidence="3 4">MSt1</strain>
    </source>
</reference>
<comment type="caution">
    <text evidence="3">The sequence shown here is derived from an EMBL/GenBank/DDBJ whole genome shotgun (WGS) entry which is preliminary data.</text>
</comment>
<feature type="region of interest" description="Disordered" evidence="1">
    <location>
        <begin position="132"/>
        <end position="165"/>
    </location>
</feature>
<gene>
    <name evidence="3" type="ORF">ET33_21280</name>
</gene>
<dbReference type="Proteomes" id="UP000028123">
    <property type="component" value="Unassembled WGS sequence"/>
</dbReference>